<dbReference type="EMBL" id="JADGJH010001421">
    <property type="protein sequence ID" value="KAJ3113772.1"/>
    <property type="molecule type" value="Genomic_DNA"/>
</dbReference>
<feature type="compositionally biased region" description="Gly residues" evidence="4">
    <location>
        <begin position="69"/>
        <end position="82"/>
    </location>
</feature>
<comment type="caution">
    <text evidence="7">The sequence shown here is derived from an EMBL/GenBank/DDBJ whole genome shotgun (WGS) entry which is preliminary data.</text>
</comment>
<evidence type="ECO:0000256" key="1">
    <source>
        <dbReference type="ARBA" id="ARBA00022884"/>
    </source>
</evidence>
<dbReference type="GO" id="GO:0008270">
    <property type="term" value="F:zinc ion binding"/>
    <property type="evidence" value="ECO:0007669"/>
    <property type="project" value="UniProtKB-KW"/>
</dbReference>
<dbReference type="InterPro" id="IPR036875">
    <property type="entry name" value="Znf_CCHC_sf"/>
</dbReference>
<feature type="region of interest" description="Disordered" evidence="4">
    <location>
        <begin position="279"/>
        <end position="348"/>
    </location>
</feature>
<dbReference type="SUPFAM" id="SSF57756">
    <property type="entry name" value="Retrovirus zinc finger-like domains"/>
    <property type="match status" value="1"/>
</dbReference>
<name>A0AAD5XE78_9FUNG</name>
<dbReference type="GO" id="GO:0005737">
    <property type="term" value="C:cytoplasm"/>
    <property type="evidence" value="ECO:0007669"/>
    <property type="project" value="TreeGrafter"/>
</dbReference>
<dbReference type="PANTHER" id="PTHR23003">
    <property type="entry name" value="RNA RECOGNITION MOTIF RRM DOMAIN CONTAINING PROTEIN"/>
    <property type="match status" value="1"/>
</dbReference>
<dbReference type="InterPro" id="IPR035979">
    <property type="entry name" value="RBD_domain_sf"/>
</dbReference>
<dbReference type="Gene3D" id="4.10.60.10">
    <property type="entry name" value="Zinc finger, CCHC-type"/>
    <property type="match status" value="1"/>
</dbReference>
<dbReference type="InterPro" id="IPR000504">
    <property type="entry name" value="RRM_dom"/>
</dbReference>
<keyword evidence="2" id="KW-0479">Metal-binding</keyword>
<dbReference type="AlphaFoldDB" id="A0AAD5XE78"/>
<evidence type="ECO:0000259" key="5">
    <source>
        <dbReference type="PROSITE" id="PS50102"/>
    </source>
</evidence>
<dbReference type="InterPro" id="IPR001878">
    <property type="entry name" value="Znf_CCHC"/>
</dbReference>
<proteinExistence type="predicted"/>
<keyword evidence="2" id="KW-0863">Zinc-finger</keyword>
<feature type="domain" description="RRM" evidence="5">
    <location>
        <begin position="1"/>
        <end position="58"/>
    </location>
</feature>
<dbReference type="GO" id="GO:0003729">
    <property type="term" value="F:mRNA binding"/>
    <property type="evidence" value="ECO:0007669"/>
    <property type="project" value="TreeGrafter"/>
</dbReference>
<evidence type="ECO:0000256" key="2">
    <source>
        <dbReference type="PROSITE-ProRule" id="PRU00047"/>
    </source>
</evidence>
<accession>A0AAD5XE78</accession>
<dbReference type="Proteomes" id="UP001211907">
    <property type="component" value="Unassembled WGS sequence"/>
</dbReference>
<gene>
    <name evidence="7" type="ORF">HK100_001885</name>
</gene>
<dbReference type="SMART" id="SM00360">
    <property type="entry name" value="RRM"/>
    <property type="match status" value="2"/>
</dbReference>
<reference evidence="7" key="1">
    <citation type="submission" date="2020-05" db="EMBL/GenBank/DDBJ databases">
        <title>Phylogenomic resolution of chytrid fungi.</title>
        <authorList>
            <person name="Stajich J.E."/>
            <person name="Amses K."/>
            <person name="Simmons R."/>
            <person name="Seto K."/>
            <person name="Myers J."/>
            <person name="Bonds A."/>
            <person name="Quandt C.A."/>
            <person name="Barry K."/>
            <person name="Liu P."/>
            <person name="Grigoriev I."/>
            <person name="Longcore J.E."/>
            <person name="James T.Y."/>
        </authorList>
    </citation>
    <scope>NUCLEOTIDE SEQUENCE</scope>
    <source>
        <strain evidence="7">JEL0513</strain>
    </source>
</reference>
<feature type="compositionally biased region" description="Low complexity" evidence="4">
    <location>
        <begin position="310"/>
        <end position="319"/>
    </location>
</feature>
<feature type="domain" description="CCHC-type" evidence="6">
    <location>
        <begin position="197"/>
        <end position="212"/>
    </location>
</feature>
<dbReference type="Pfam" id="PF00076">
    <property type="entry name" value="RRM_1"/>
    <property type="match status" value="2"/>
</dbReference>
<feature type="compositionally biased region" description="Basic and acidic residues" evidence="4">
    <location>
        <begin position="168"/>
        <end position="184"/>
    </location>
</feature>
<keyword evidence="2" id="KW-0862">Zinc</keyword>
<protein>
    <recommendedName>
        <fullName evidence="9">RNA-binding protein</fullName>
    </recommendedName>
</protein>
<keyword evidence="1 3" id="KW-0694">RNA-binding</keyword>
<feature type="region of interest" description="Disordered" evidence="4">
    <location>
        <begin position="58"/>
        <end position="86"/>
    </location>
</feature>
<evidence type="ECO:0000313" key="7">
    <source>
        <dbReference type="EMBL" id="KAJ3113772.1"/>
    </source>
</evidence>
<evidence type="ECO:0000256" key="3">
    <source>
        <dbReference type="PROSITE-ProRule" id="PRU00176"/>
    </source>
</evidence>
<feature type="compositionally biased region" description="Polar residues" evidence="4">
    <location>
        <begin position="330"/>
        <end position="348"/>
    </location>
</feature>
<dbReference type="SMART" id="SM00343">
    <property type="entry name" value="ZnF_C2HC"/>
    <property type="match status" value="1"/>
</dbReference>
<evidence type="ECO:0000259" key="6">
    <source>
        <dbReference type="PROSITE" id="PS50158"/>
    </source>
</evidence>
<feature type="domain" description="RRM" evidence="5">
    <location>
        <begin position="87"/>
        <end position="158"/>
    </location>
</feature>
<feature type="compositionally biased region" description="Low complexity" evidence="4">
    <location>
        <begin position="282"/>
        <end position="293"/>
    </location>
</feature>
<feature type="region of interest" description="Disordered" evidence="4">
    <location>
        <begin position="209"/>
        <end position="252"/>
    </location>
</feature>
<dbReference type="PROSITE" id="PS50158">
    <property type="entry name" value="ZF_CCHC"/>
    <property type="match status" value="1"/>
</dbReference>
<dbReference type="PANTHER" id="PTHR23003:SF3">
    <property type="entry name" value="FI21236P1-RELATED"/>
    <property type="match status" value="1"/>
</dbReference>
<dbReference type="Pfam" id="PF00098">
    <property type="entry name" value="zf-CCHC"/>
    <property type="match status" value="1"/>
</dbReference>
<dbReference type="PROSITE" id="PS50102">
    <property type="entry name" value="RRM"/>
    <property type="match status" value="2"/>
</dbReference>
<feature type="compositionally biased region" description="Basic and acidic residues" evidence="4">
    <location>
        <begin position="58"/>
        <end position="68"/>
    </location>
</feature>
<dbReference type="InterPro" id="IPR050374">
    <property type="entry name" value="RRT5_SRSF_SR"/>
</dbReference>
<dbReference type="SUPFAM" id="SSF54928">
    <property type="entry name" value="RNA-binding domain, RBD"/>
    <property type="match status" value="1"/>
</dbReference>
<dbReference type="Gene3D" id="3.30.70.330">
    <property type="match status" value="2"/>
</dbReference>
<evidence type="ECO:0008006" key="9">
    <source>
        <dbReference type="Google" id="ProtNLM"/>
    </source>
</evidence>
<sequence>MRKAGDVVFADVLTMPGGRSKGCGVVEYGTADEAQRAIEELNDTPLMGRNVFIREDREPDLKFGDRRSGPGGGGSSGGGSRGGPNPCGVFVSNLPYIVAWQDLKDLFRQAGSVTRADVQEGPDRRSKGSGIVVFETSADAQNAISMFNGYEWHGRKIEDLGSRGGDGGADRGDRGDRGDREYSRSRGGGSGGDNRACFKCGKSGHIARDCRDGGGGPYRDYPPRRDYYDQGRGGYGGGYDRGYGPPRGGPYGYNQRGYDDYYGGRGGYGGGGGGYSGGPPGGYRDYPPSRGGYNDFPPRGPPMPGGPGGMNPYNDYGPPNHGPKDFSGRDYQSGQGSHVQGSNIYGNF</sequence>
<organism evidence="7 8">
    <name type="scientific">Physocladia obscura</name>
    <dbReference type="NCBI Taxonomy" id="109957"/>
    <lineage>
        <taxon>Eukaryota</taxon>
        <taxon>Fungi</taxon>
        <taxon>Fungi incertae sedis</taxon>
        <taxon>Chytridiomycota</taxon>
        <taxon>Chytridiomycota incertae sedis</taxon>
        <taxon>Chytridiomycetes</taxon>
        <taxon>Chytridiales</taxon>
        <taxon>Chytriomycetaceae</taxon>
        <taxon>Physocladia</taxon>
    </lineage>
</organism>
<keyword evidence="8" id="KW-1185">Reference proteome</keyword>
<evidence type="ECO:0000313" key="8">
    <source>
        <dbReference type="Proteomes" id="UP001211907"/>
    </source>
</evidence>
<dbReference type="InterPro" id="IPR012677">
    <property type="entry name" value="Nucleotide-bd_a/b_plait_sf"/>
</dbReference>
<evidence type="ECO:0000256" key="4">
    <source>
        <dbReference type="SAM" id="MobiDB-lite"/>
    </source>
</evidence>
<feature type="region of interest" description="Disordered" evidence="4">
    <location>
        <begin position="158"/>
        <end position="194"/>
    </location>
</feature>
<feature type="compositionally biased region" description="Gly residues" evidence="4">
    <location>
        <begin position="231"/>
        <end position="251"/>
    </location>
</feature>
<dbReference type="GO" id="GO:1990904">
    <property type="term" value="C:ribonucleoprotein complex"/>
    <property type="evidence" value="ECO:0007669"/>
    <property type="project" value="TreeGrafter"/>
</dbReference>
<dbReference type="GO" id="GO:0005634">
    <property type="term" value="C:nucleus"/>
    <property type="evidence" value="ECO:0007669"/>
    <property type="project" value="TreeGrafter"/>
</dbReference>